<dbReference type="InterPro" id="IPR011701">
    <property type="entry name" value="MFS"/>
</dbReference>
<evidence type="ECO:0000256" key="4">
    <source>
        <dbReference type="ARBA" id="ARBA00022989"/>
    </source>
</evidence>
<dbReference type="PROSITE" id="PS50850">
    <property type="entry name" value="MFS"/>
    <property type="match status" value="1"/>
</dbReference>
<feature type="transmembrane region" description="Helical" evidence="7">
    <location>
        <begin position="388"/>
        <end position="409"/>
    </location>
</feature>
<dbReference type="InterPro" id="IPR020846">
    <property type="entry name" value="MFS_dom"/>
</dbReference>
<feature type="transmembrane region" description="Helical" evidence="7">
    <location>
        <begin position="466"/>
        <end position="489"/>
    </location>
</feature>
<accession>A0AAP7FLV3</accession>
<dbReference type="SUPFAM" id="SSF103473">
    <property type="entry name" value="MFS general substrate transporter"/>
    <property type="match status" value="1"/>
</dbReference>
<comment type="caution">
    <text evidence="9">The sequence shown here is derived from an EMBL/GenBank/DDBJ whole genome shotgun (WGS) entry which is preliminary data.</text>
</comment>
<feature type="region of interest" description="Disordered" evidence="6">
    <location>
        <begin position="497"/>
        <end position="534"/>
    </location>
</feature>
<feature type="transmembrane region" description="Helical" evidence="7">
    <location>
        <begin position="256"/>
        <end position="277"/>
    </location>
</feature>
<dbReference type="GO" id="GO:0022857">
    <property type="term" value="F:transmembrane transporter activity"/>
    <property type="evidence" value="ECO:0007669"/>
    <property type="project" value="InterPro"/>
</dbReference>
<dbReference type="GO" id="GO:0016020">
    <property type="term" value="C:membrane"/>
    <property type="evidence" value="ECO:0007669"/>
    <property type="project" value="UniProtKB-SubCell"/>
</dbReference>
<feature type="transmembrane region" description="Helical" evidence="7">
    <location>
        <begin position="65"/>
        <end position="88"/>
    </location>
</feature>
<comment type="subcellular location">
    <subcellularLocation>
        <location evidence="1">Membrane</location>
        <topology evidence="1">Multi-pass membrane protein</topology>
    </subcellularLocation>
</comment>
<keyword evidence="2" id="KW-0813">Transport</keyword>
<keyword evidence="5 7" id="KW-0472">Membrane</keyword>
<gene>
    <name evidence="9" type="ORF">AYJ70_17165</name>
</gene>
<evidence type="ECO:0000313" key="10">
    <source>
        <dbReference type="Proteomes" id="UP000077242"/>
    </source>
</evidence>
<evidence type="ECO:0000256" key="1">
    <source>
        <dbReference type="ARBA" id="ARBA00004141"/>
    </source>
</evidence>
<feature type="transmembrane region" description="Helical" evidence="7">
    <location>
        <begin position="151"/>
        <end position="168"/>
    </location>
</feature>
<proteinExistence type="predicted"/>
<reference evidence="10" key="1">
    <citation type="submission" date="2016-02" db="EMBL/GenBank/DDBJ databases">
        <title>Dietzia cinnamea strain CD11_5 genome sequencing and assembly.</title>
        <authorList>
            <person name="Kaur G."/>
            <person name="Nair G.R."/>
            <person name="Mayilraj S."/>
        </authorList>
    </citation>
    <scope>NUCLEOTIDE SEQUENCE [LARGE SCALE GENOMIC DNA]</scope>
    <source>
        <strain evidence="10">CD10_2</strain>
    </source>
</reference>
<keyword evidence="3 7" id="KW-0812">Transmembrane</keyword>
<dbReference type="Gene3D" id="1.20.1250.20">
    <property type="entry name" value="MFS general substrate transporter like domains"/>
    <property type="match status" value="1"/>
</dbReference>
<keyword evidence="4 7" id="KW-1133">Transmembrane helix</keyword>
<feature type="transmembrane region" description="Helical" evidence="7">
    <location>
        <begin position="94"/>
        <end position="112"/>
    </location>
</feature>
<evidence type="ECO:0000256" key="7">
    <source>
        <dbReference type="SAM" id="Phobius"/>
    </source>
</evidence>
<feature type="transmembrane region" description="Helical" evidence="7">
    <location>
        <begin position="297"/>
        <end position="314"/>
    </location>
</feature>
<feature type="transmembrane region" description="Helical" evidence="7">
    <location>
        <begin position="124"/>
        <end position="145"/>
    </location>
</feature>
<dbReference type="EMBL" id="LSTU01000037">
    <property type="protein sequence ID" value="OAH48568.1"/>
    <property type="molecule type" value="Genomic_DNA"/>
</dbReference>
<evidence type="ECO:0000313" key="9">
    <source>
        <dbReference type="EMBL" id="OAH48568.1"/>
    </source>
</evidence>
<evidence type="ECO:0000259" key="8">
    <source>
        <dbReference type="PROSITE" id="PS50850"/>
    </source>
</evidence>
<evidence type="ECO:0000256" key="6">
    <source>
        <dbReference type="SAM" id="MobiDB-lite"/>
    </source>
</evidence>
<evidence type="ECO:0000256" key="5">
    <source>
        <dbReference type="ARBA" id="ARBA00023136"/>
    </source>
</evidence>
<dbReference type="PANTHER" id="PTHR42718:SF9">
    <property type="entry name" value="MAJOR FACILITATOR SUPERFAMILY MULTIDRUG TRANSPORTER MFSC"/>
    <property type="match status" value="1"/>
</dbReference>
<dbReference type="AlphaFoldDB" id="A0AAP7FLV3"/>
<dbReference type="Proteomes" id="UP000077242">
    <property type="component" value="Unassembled WGS sequence"/>
</dbReference>
<feature type="transmembrane region" description="Helical" evidence="7">
    <location>
        <begin position="326"/>
        <end position="346"/>
    </location>
</feature>
<dbReference type="InterPro" id="IPR036259">
    <property type="entry name" value="MFS_trans_sf"/>
</dbReference>
<feature type="transmembrane region" description="Helical" evidence="7">
    <location>
        <begin position="36"/>
        <end position="58"/>
    </location>
</feature>
<feature type="transmembrane region" description="Helical" evidence="7">
    <location>
        <begin position="189"/>
        <end position="207"/>
    </location>
</feature>
<evidence type="ECO:0000256" key="3">
    <source>
        <dbReference type="ARBA" id="ARBA00022692"/>
    </source>
</evidence>
<dbReference type="PANTHER" id="PTHR42718">
    <property type="entry name" value="MAJOR FACILITATOR SUPERFAMILY MULTIDRUG TRANSPORTER MFSC"/>
    <property type="match status" value="1"/>
</dbReference>
<organism evidence="9 10">
    <name type="scientific">Pseudomonas monteilii</name>
    <dbReference type="NCBI Taxonomy" id="76759"/>
    <lineage>
        <taxon>Bacteria</taxon>
        <taxon>Pseudomonadati</taxon>
        <taxon>Pseudomonadota</taxon>
        <taxon>Gammaproteobacteria</taxon>
        <taxon>Pseudomonadales</taxon>
        <taxon>Pseudomonadaceae</taxon>
        <taxon>Pseudomonas</taxon>
    </lineage>
</organism>
<feature type="transmembrane region" description="Helical" evidence="7">
    <location>
        <begin position="358"/>
        <end position="376"/>
    </location>
</feature>
<sequence>MAAIAAAWMAMLGARYVALGYADVRGGLGLGVGDGSWLSTAYAVGDVVGVVLGCWLATALSLRRVLLGTTGLFVLASGLLALSPPYAILLAARGAQGLAGGALLPMAIVALLRTLPPGHRALALALYTSASTVAPQLAAGIAGWLLDRWGWQALLLANLLPGLLAWAAGTYGLPREPLRVRPLLHTDRFGLLLLIGGLGLLACAFDQGNRLDWLHSPLIRALLAAGVVAVCGFAYHAASVRRDRLLDVELLSRRNILLGACGVVPFGLAAMGCGYVIPQYLVQVHGYGPADLEPVLWDAAWPQVISYGGAVLCLDRKWLGGPRRLLALGFVLVASGLLLAGLNISGTWLAGGLRAGQILQGLGLPLILLPLLYLYVGDLMPREGVHAALVFNVMRSLGGTIGLAGITTLDRLREQAWTSAILHHADTAATAFARVESLVVAAGPPSAAGDQAVHRLLSNPHLQAQILAHADTLTVLAIAMLAGAILAMCMRSYGSGHPSVNDRRKAKQARAVGEPPLTVVSSTRHRRSDHAESE</sequence>
<evidence type="ECO:0000256" key="2">
    <source>
        <dbReference type="ARBA" id="ARBA00022448"/>
    </source>
</evidence>
<dbReference type="Pfam" id="PF07690">
    <property type="entry name" value="MFS_1"/>
    <property type="match status" value="1"/>
</dbReference>
<feature type="transmembrane region" description="Helical" evidence="7">
    <location>
        <begin position="213"/>
        <end position="235"/>
    </location>
</feature>
<protein>
    <recommendedName>
        <fullName evidence="8">Major facilitator superfamily (MFS) profile domain-containing protein</fullName>
    </recommendedName>
</protein>
<feature type="domain" description="Major facilitator superfamily (MFS) profile" evidence="8">
    <location>
        <begin position="1"/>
        <end position="448"/>
    </location>
</feature>
<name>A0AAP7FLV3_9PSED</name>